<sequence length="302" mass="34941">MSTIPPRKPRCKLGILESLIPVIATLVRRLPPIRKPRQRVFKLFKDFWLYCVILGFVSDNKSHSWSADLHEGVKQIAVKSPYLISPGTNTRIEMRELQYTSAVRNDCVSINDVQELRNQILKMSNKSSELATHVAKLQFAQCTYLLSVYWLETLRIASSPKPSLVPIMEYLNDIELQRDKNGMWQSICCIGDSVFSIFKDVMQRLPKDARREYELEDHAQLLLVYFNNVHKQIRRIADKYLSALVDTFPHLLWNCRVLWCMLDILQILSASRQLDPNEESPVLSIPGTSHSLQLMDNLEARE</sequence>
<gene>
    <name evidence="1" type="ORF">QAD02_007865</name>
</gene>
<keyword evidence="2" id="KW-1185">Reference proteome</keyword>
<dbReference type="EMBL" id="CM056744">
    <property type="protein sequence ID" value="KAJ8666203.1"/>
    <property type="molecule type" value="Genomic_DNA"/>
</dbReference>
<name>A0ACC2N4V5_9HYME</name>
<organism evidence="1 2">
    <name type="scientific">Eretmocerus hayati</name>
    <dbReference type="NCBI Taxonomy" id="131215"/>
    <lineage>
        <taxon>Eukaryota</taxon>
        <taxon>Metazoa</taxon>
        <taxon>Ecdysozoa</taxon>
        <taxon>Arthropoda</taxon>
        <taxon>Hexapoda</taxon>
        <taxon>Insecta</taxon>
        <taxon>Pterygota</taxon>
        <taxon>Neoptera</taxon>
        <taxon>Endopterygota</taxon>
        <taxon>Hymenoptera</taxon>
        <taxon>Apocrita</taxon>
        <taxon>Proctotrupomorpha</taxon>
        <taxon>Chalcidoidea</taxon>
        <taxon>Aphelinidae</taxon>
        <taxon>Aphelininae</taxon>
        <taxon>Eretmocerus</taxon>
    </lineage>
</organism>
<dbReference type="Proteomes" id="UP001239111">
    <property type="component" value="Chromosome 4"/>
</dbReference>
<proteinExistence type="predicted"/>
<evidence type="ECO:0000313" key="1">
    <source>
        <dbReference type="EMBL" id="KAJ8666203.1"/>
    </source>
</evidence>
<comment type="caution">
    <text evidence="1">The sequence shown here is derived from an EMBL/GenBank/DDBJ whole genome shotgun (WGS) entry which is preliminary data.</text>
</comment>
<reference evidence="1" key="1">
    <citation type="submission" date="2023-04" db="EMBL/GenBank/DDBJ databases">
        <title>A chromosome-level genome assembly of the parasitoid wasp Eretmocerus hayati.</title>
        <authorList>
            <person name="Zhong Y."/>
            <person name="Liu S."/>
            <person name="Liu Y."/>
        </authorList>
    </citation>
    <scope>NUCLEOTIDE SEQUENCE</scope>
    <source>
        <strain evidence="1">ZJU_SS_LIU_2023</strain>
    </source>
</reference>
<accession>A0ACC2N4V5</accession>
<protein>
    <submittedName>
        <fullName evidence="1">Uncharacterized protein</fullName>
    </submittedName>
</protein>
<feature type="non-terminal residue" evidence="1">
    <location>
        <position position="302"/>
    </location>
</feature>
<evidence type="ECO:0000313" key="2">
    <source>
        <dbReference type="Proteomes" id="UP001239111"/>
    </source>
</evidence>